<keyword evidence="2" id="KW-0472">Membrane</keyword>
<gene>
    <name evidence="3" type="ORF">SH580_01075</name>
</gene>
<evidence type="ECO:0000256" key="2">
    <source>
        <dbReference type="SAM" id="Phobius"/>
    </source>
</evidence>
<organism evidence="3 4">
    <name type="scientific">Coraliomargarita algicola</name>
    <dbReference type="NCBI Taxonomy" id="3092156"/>
    <lineage>
        <taxon>Bacteria</taxon>
        <taxon>Pseudomonadati</taxon>
        <taxon>Verrucomicrobiota</taxon>
        <taxon>Opitutia</taxon>
        <taxon>Puniceicoccales</taxon>
        <taxon>Coraliomargaritaceae</taxon>
        <taxon>Coraliomargarita</taxon>
    </lineage>
</organism>
<feature type="transmembrane region" description="Helical" evidence="2">
    <location>
        <begin position="12"/>
        <end position="34"/>
    </location>
</feature>
<proteinExistence type="predicted"/>
<reference evidence="3 4" key="1">
    <citation type="submission" date="2023-11" db="EMBL/GenBank/DDBJ databases">
        <title>Coraliomargarita sp. nov., isolated from marine algae.</title>
        <authorList>
            <person name="Lee J.K."/>
            <person name="Baek J.H."/>
            <person name="Kim J.M."/>
            <person name="Choi D.G."/>
            <person name="Jeon C.O."/>
        </authorList>
    </citation>
    <scope>NUCLEOTIDE SEQUENCE [LARGE SCALE GENOMIC DNA]</scope>
    <source>
        <strain evidence="3 4">J2-16</strain>
    </source>
</reference>
<protein>
    <recommendedName>
        <fullName evidence="5">Type 4 fimbrial biogenesis protein PilX N-terminal domain-containing protein</fullName>
    </recommendedName>
</protein>
<evidence type="ECO:0008006" key="5">
    <source>
        <dbReference type="Google" id="ProtNLM"/>
    </source>
</evidence>
<name>A0ABZ0RMG4_9BACT</name>
<keyword evidence="2" id="KW-1133">Transmembrane helix</keyword>
<dbReference type="EMBL" id="CP138858">
    <property type="protein sequence ID" value="WPJ96293.1"/>
    <property type="molecule type" value="Genomic_DNA"/>
</dbReference>
<sequence length="1087" mass="119495">MPRSKANSQHGFALVISLSLMAFVLLLILSITILSRVNTQRAQKDNQIISARMNAFLGLQVAMGELQRYAGADQRVTAPIFIEDASTTDLQESGLTQPMWTGVWSSTAAPTDTSWPHYLVSGTAPAPSSIVDPANAINLVAAGSLGTLLTDDKRIVTVEKMDISENSGSYAWWVGDEGAKASLHTKVAESTDAWLHPHQFAPQATNSIMQALYTVSENGNSILSKLNTREQSHIASEDTGLAVQAKFHDYTIHSANLLTDVSNGGFKKNLTAALQAANTADETEFLKLLNDPLNLGGSQIFPPQITGVATASPAEPDPGGPNWRQLASFFQTRVSNSSFASIAIRPQENDQTGIYPVLQSAQMYVYAALVRSESEPDRGYIRLMQMPIITLWNPYNVRLEFNHGRVDWVTGTTGNFPVFQVQYQQGGSMQTDTTDNGWTPEWSAFMKPILKLPNMILEPGETKTFSVEAHQEFSNQTNLLSEGIHYGYGFYRDWSENWPAETIPLTGDDGSPTQIQIAFDRAPQYGLWSLWSDDSSTLSVTAPAGERLQEILFPYNITLGQDDNRWTSFYTPQIIDHDTTVAMDVSGDFPAFGYKTSLLFPNSSISSDHSSYASLDRFPWLVHSNPRASYLGGPKQMNTSKHPSWKNMTARTASLQNLADAKTHYTMNYDDGMGNFYTGYSDYLGVTEQILFDLPRDDTPLLSIGEFSQAPLSEVDTIAVYNDYRTNVSGIPSTGSKRVYSWSPSYIIGNSWADLRIPPEDTHYIMDTGSSGNAGKAAYDLSWLLNDALWDHYFLTGQEISNNNYNRIRPLQSIADTDTRLDSYDESGPIMQQAGAFNINSTSIAAWEALIASTWNLEVLGIADNTDRAPMIRNWYANGDDPGSGGGSPSDPASNLGYRRLTQDEIIELAEAIVVQVKARGPFRSLAEFVNRNPDASAPEHQRIGALQAAIDSTSINSNLQQATDLVSPSDLSTSSSANLYADLGHPEAFTGSVYAAIPGYLTQADVLSRIGHALTARSDTFVIRAYGESLEKTSNNIQSRAWLEATVQRQPERISGTIQDTGNGDNNDMGRRFKIVSLRWLNEDEI</sequence>
<dbReference type="RefSeq" id="WP_319833156.1">
    <property type="nucleotide sequence ID" value="NZ_CP138858.1"/>
</dbReference>
<evidence type="ECO:0000313" key="3">
    <source>
        <dbReference type="EMBL" id="WPJ96293.1"/>
    </source>
</evidence>
<dbReference type="Proteomes" id="UP001324993">
    <property type="component" value="Chromosome"/>
</dbReference>
<evidence type="ECO:0000256" key="1">
    <source>
        <dbReference type="SAM" id="MobiDB-lite"/>
    </source>
</evidence>
<accession>A0ABZ0RMG4</accession>
<evidence type="ECO:0000313" key="4">
    <source>
        <dbReference type="Proteomes" id="UP001324993"/>
    </source>
</evidence>
<keyword evidence="4" id="KW-1185">Reference proteome</keyword>
<feature type="region of interest" description="Disordered" evidence="1">
    <location>
        <begin position="877"/>
        <end position="896"/>
    </location>
</feature>
<keyword evidence="2" id="KW-0812">Transmembrane</keyword>